<dbReference type="EMBL" id="BMDT01000001">
    <property type="protein sequence ID" value="GGI64651.1"/>
    <property type="molecule type" value="Genomic_DNA"/>
</dbReference>
<evidence type="ECO:0000256" key="8">
    <source>
        <dbReference type="RuleBase" id="RU363064"/>
    </source>
</evidence>
<keyword evidence="10" id="KW-1185">Reference proteome</keyword>
<evidence type="ECO:0000256" key="7">
    <source>
        <dbReference type="ARBA" id="ARBA00023136"/>
    </source>
</evidence>
<comment type="caution">
    <text evidence="9">The sequence shown here is derived from an EMBL/GenBank/DDBJ whole genome shotgun (WGS) entry which is preliminary data.</text>
</comment>
<feature type="transmembrane region" description="Helical" evidence="8">
    <location>
        <begin position="416"/>
        <end position="432"/>
    </location>
</feature>
<evidence type="ECO:0000256" key="3">
    <source>
        <dbReference type="ARBA" id="ARBA00022448"/>
    </source>
</evidence>
<evidence type="ECO:0000256" key="6">
    <source>
        <dbReference type="ARBA" id="ARBA00022989"/>
    </source>
</evidence>
<feature type="transmembrane region" description="Helical" evidence="8">
    <location>
        <begin position="309"/>
        <end position="330"/>
    </location>
</feature>
<keyword evidence="8" id="KW-0769">Symport</keyword>
<gene>
    <name evidence="9" type="ORF">GCM10011482_03050</name>
</gene>
<feature type="transmembrane region" description="Helical" evidence="8">
    <location>
        <begin position="183"/>
        <end position="203"/>
    </location>
</feature>
<accession>A0A917JDB4</accession>
<name>A0A917JDB4_9ENTE</name>
<sequence length="448" mass="48365">MDKLELFFTSFSNLIWSNWLIALLIGTGLYLGGLIRFFYIKKLPKILNETIVKPILNSQAVTGEGNVTPFQALCTALGSCIGNGNIVGVATAIVSGGPGSVIWMWIAAMIGMATKYSEILLGMEYREKLEDGTYISGPMYYISKGLKLPKVAIIYAILLLLQNAGGTLIQANAITMNIESMFSIPPLLSTFGLIILIGLIIIGGIQRIGTVTQKVVPFMTVFYVIGGTIVILINIKTIPSVFVSMFESAFSLEAGVGGVLGYSIRESMRYGVSRGLYSNEAGEGTAAVLHASATVDHVGKQAIFGITEVFVDTIVICSISAFAILTTGVLETSASPAVLVSLAFGTVHPLFKYIVGMSTVVFGFLSMIAQWYLGNTAIEYIIGNKKITVYQYVFLVLIVIGGWIELSLVWSIQDSILGILIIPNILAVLLLSKKVKERNDEYLSMVDL</sequence>
<feature type="transmembrane region" description="Helical" evidence="8">
    <location>
        <begin position="20"/>
        <end position="39"/>
    </location>
</feature>
<organism evidence="9 10">
    <name type="scientific">Enterococcus alcedinis</name>
    <dbReference type="NCBI Taxonomy" id="1274384"/>
    <lineage>
        <taxon>Bacteria</taxon>
        <taxon>Bacillati</taxon>
        <taxon>Bacillota</taxon>
        <taxon>Bacilli</taxon>
        <taxon>Lactobacillales</taxon>
        <taxon>Enterococcaceae</taxon>
        <taxon>Enterococcus</taxon>
    </lineage>
</organism>
<evidence type="ECO:0000256" key="5">
    <source>
        <dbReference type="ARBA" id="ARBA00022692"/>
    </source>
</evidence>
<keyword evidence="6 8" id="KW-1133">Transmembrane helix</keyword>
<keyword evidence="3 8" id="KW-0813">Transport</keyword>
<reference evidence="9" key="1">
    <citation type="journal article" date="2014" name="Int. J. Syst. Evol. Microbiol.">
        <title>Complete genome sequence of Corynebacterium casei LMG S-19264T (=DSM 44701T), isolated from a smear-ripened cheese.</title>
        <authorList>
            <consortium name="US DOE Joint Genome Institute (JGI-PGF)"/>
            <person name="Walter F."/>
            <person name="Albersmeier A."/>
            <person name="Kalinowski J."/>
            <person name="Ruckert C."/>
        </authorList>
    </citation>
    <scope>NUCLEOTIDE SEQUENCE</scope>
    <source>
        <strain evidence="9">CCM 8433</strain>
    </source>
</reference>
<dbReference type="Pfam" id="PF01235">
    <property type="entry name" value="Na_Ala_symp"/>
    <property type="match status" value="1"/>
</dbReference>
<evidence type="ECO:0000313" key="10">
    <source>
        <dbReference type="Proteomes" id="UP000622610"/>
    </source>
</evidence>
<dbReference type="PANTHER" id="PTHR30330">
    <property type="entry name" value="AGSS FAMILY TRANSPORTER, SODIUM-ALANINE"/>
    <property type="match status" value="1"/>
</dbReference>
<keyword evidence="7 8" id="KW-0472">Membrane</keyword>
<reference evidence="9" key="2">
    <citation type="submission" date="2020-09" db="EMBL/GenBank/DDBJ databases">
        <authorList>
            <person name="Sun Q."/>
            <person name="Sedlacek I."/>
        </authorList>
    </citation>
    <scope>NUCLEOTIDE SEQUENCE</scope>
    <source>
        <strain evidence="9">CCM 8433</strain>
    </source>
</reference>
<comment type="subcellular location">
    <subcellularLocation>
        <location evidence="1 8">Cell membrane</location>
        <topology evidence="1 8">Multi-pass membrane protein</topology>
    </subcellularLocation>
</comment>
<keyword evidence="5 8" id="KW-0812">Transmembrane</keyword>
<dbReference type="GO" id="GO:0005283">
    <property type="term" value="F:amino acid:sodium symporter activity"/>
    <property type="evidence" value="ECO:0007669"/>
    <property type="project" value="InterPro"/>
</dbReference>
<feature type="transmembrane region" description="Helical" evidence="8">
    <location>
        <begin position="152"/>
        <end position="171"/>
    </location>
</feature>
<keyword evidence="4 8" id="KW-1003">Cell membrane</keyword>
<protein>
    <submittedName>
        <fullName evidence="9">Sodium:alanine symporter</fullName>
    </submittedName>
</protein>
<dbReference type="Proteomes" id="UP000622610">
    <property type="component" value="Unassembled WGS sequence"/>
</dbReference>
<evidence type="ECO:0000256" key="4">
    <source>
        <dbReference type="ARBA" id="ARBA00022475"/>
    </source>
</evidence>
<feature type="transmembrane region" description="Helical" evidence="8">
    <location>
        <begin position="350"/>
        <end position="369"/>
    </location>
</feature>
<proteinExistence type="inferred from homology"/>
<dbReference type="InterPro" id="IPR001463">
    <property type="entry name" value="Na/Ala_symport"/>
</dbReference>
<comment type="similarity">
    <text evidence="2 8">Belongs to the alanine or glycine:cation symporter (AGCS) (TC 2.A.25) family.</text>
</comment>
<dbReference type="PRINTS" id="PR00175">
    <property type="entry name" value="NAALASMPORT"/>
</dbReference>
<dbReference type="NCBIfam" id="TIGR00835">
    <property type="entry name" value="agcS"/>
    <property type="match status" value="1"/>
</dbReference>
<feature type="transmembrane region" description="Helical" evidence="8">
    <location>
        <begin position="215"/>
        <end position="235"/>
    </location>
</feature>
<dbReference type="AlphaFoldDB" id="A0A917JDB4"/>
<evidence type="ECO:0000313" key="9">
    <source>
        <dbReference type="EMBL" id="GGI64651.1"/>
    </source>
</evidence>
<evidence type="ECO:0000256" key="2">
    <source>
        <dbReference type="ARBA" id="ARBA00009261"/>
    </source>
</evidence>
<dbReference type="PANTHER" id="PTHR30330:SF3">
    <property type="entry name" value="TRANSCRIPTIONAL REGULATOR, LRP FAMILY"/>
    <property type="match status" value="1"/>
</dbReference>
<dbReference type="GO" id="GO:0005886">
    <property type="term" value="C:plasma membrane"/>
    <property type="evidence" value="ECO:0007669"/>
    <property type="project" value="UniProtKB-SubCell"/>
</dbReference>
<evidence type="ECO:0000256" key="1">
    <source>
        <dbReference type="ARBA" id="ARBA00004651"/>
    </source>
</evidence>
<feature type="transmembrane region" description="Helical" evidence="8">
    <location>
        <begin position="389"/>
        <end position="410"/>
    </location>
</feature>
<dbReference type="RefSeq" id="WP_188366497.1">
    <property type="nucleotide sequence ID" value="NZ_BMDT01000001.1"/>
</dbReference>